<reference evidence="2" key="1">
    <citation type="submission" date="2023-02" db="EMBL/GenBank/DDBJ databases">
        <title>Kitasatospora phosalacinea NBRC 14627.</title>
        <authorList>
            <person name="Ichikawa N."/>
            <person name="Sato H."/>
            <person name="Tonouchi N."/>
        </authorList>
    </citation>
    <scope>NUCLEOTIDE SEQUENCE</scope>
    <source>
        <strain evidence="2">NBRC 14627</strain>
    </source>
</reference>
<dbReference type="InterPro" id="IPR043917">
    <property type="entry name" value="DUF5753"/>
</dbReference>
<accession>A0A9W6QC08</accession>
<evidence type="ECO:0000313" key="3">
    <source>
        <dbReference type="Proteomes" id="UP001165041"/>
    </source>
</evidence>
<organism evidence="2 3">
    <name type="scientific">Kitasatospora phosalacinea</name>
    <dbReference type="NCBI Taxonomy" id="2065"/>
    <lineage>
        <taxon>Bacteria</taxon>
        <taxon>Bacillati</taxon>
        <taxon>Actinomycetota</taxon>
        <taxon>Actinomycetes</taxon>
        <taxon>Kitasatosporales</taxon>
        <taxon>Streptomycetaceae</taxon>
        <taxon>Kitasatospora</taxon>
    </lineage>
</organism>
<sequence>MPASPSSSAQAAHAALAARLRELMLDAGLDGKGLSARCGWHPSKTSRILNGKSAPSEEDLRAWCAACGADDQAGDLIASLRAVELMYLEWRRVHRTGMRQVQQESLTLHHQTAVCRAYVSNVVPGFLQTAAYATALMRSITEFQGTPDDVADAVAARTERGRLLHDGRHRFVILIEETVLRYRIGAPETMAGQLGHLLAVMPLPSVSLGIIPFTAQRRIWPLEAFYLFDNEQACVETLTAEVTVTQPRELADYHRAFAELAKLAVHGAAARALITTAIDTLG</sequence>
<feature type="domain" description="HTH cro/C1-type" evidence="1">
    <location>
        <begin position="19"/>
        <end position="74"/>
    </location>
</feature>
<dbReference type="RefSeq" id="WP_285739297.1">
    <property type="nucleotide sequence ID" value="NZ_BSSA01000027.1"/>
</dbReference>
<name>A0A9W6QC08_9ACTN</name>
<dbReference type="InterPro" id="IPR001387">
    <property type="entry name" value="Cro/C1-type_HTH"/>
</dbReference>
<gene>
    <name evidence="2" type="ORF">Kpho02_59590</name>
</gene>
<protein>
    <submittedName>
        <fullName evidence="2">Transcriptional regulator</fullName>
    </submittedName>
</protein>
<dbReference type="AlphaFoldDB" id="A0A9W6QC08"/>
<dbReference type="GO" id="GO:0003677">
    <property type="term" value="F:DNA binding"/>
    <property type="evidence" value="ECO:0007669"/>
    <property type="project" value="InterPro"/>
</dbReference>
<comment type="caution">
    <text evidence="2">The sequence shown here is derived from an EMBL/GenBank/DDBJ whole genome shotgun (WGS) entry which is preliminary data.</text>
</comment>
<dbReference type="Gene3D" id="1.10.260.40">
    <property type="entry name" value="lambda repressor-like DNA-binding domains"/>
    <property type="match status" value="1"/>
</dbReference>
<dbReference type="Pfam" id="PF13560">
    <property type="entry name" value="HTH_31"/>
    <property type="match status" value="1"/>
</dbReference>
<dbReference type="Pfam" id="PF19054">
    <property type="entry name" value="DUF5753"/>
    <property type="match status" value="1"/>
</dbReference>
<evidence type="ECO:0000313" key="2">
    <source>
        <dbReference type="EMBL" id="GLW73660.1"/>
    </source>
</evidence>
<dbReference type="Proteomes" id="UP001165041">
    <property type="component" value="Unassembled WGS sequence"/>
</dbReference>
<evidence type="ECO:0000259" key="1">
    <source>
        <dbReference type="SMART" id="SM00530"/>
    </source>
</evidence>
<dbReference type="SUPFAM" id="SSF47413">
    <property type="entry name" value="lambda repressor-like DNA-binding domains"/>
    <property type="match status" value="1"/>
</dbReference>
<dbReference type="CDD" id="cd00093">
    <property type="entry name" value="HTH_XRE"/>
    <property type="match status" value="1"/>
</dbReference>
<dbReference type="SMART" id="SM00530">
    <property type="entry name" value="HTH_XRE"/>
    <property type="match status" value="1"/>
</dbReference>
<dbReference type="EMBL" id="BSSA01000027">
    <property type="protein sequence ID" value="GLW73660.1"/>
    <property type="molecule type" value="Genomic_DNA"/>
</dbReference>
<dbReference type="InterPro" id="IPR010982">
    <property type="entry name" value="Lambda_DNA-bd_dom_sf"/>
</dbReference>
<proteinExistence type="predicted"/>